<evidence type="ECO:0000313" key="1">
    <source>
        <dbReference type="EMBL" id="CAK9107930.1"/>
    </source>
</evidence>
<comment type="caution">
    <text evidence="1">The sequence shown here is derived from an EMBL/GenBank/DDBJ whole genome shotgun (WGS) entry which is preliminary data.</text>
</comment>
<sequence length="268" mass="30932">MASDLHFGAPVVPDSEVCLDLTWICNLLQYLTEQLPFAWAWASDDWELIAYDQIFIPEKECDQLLHVLPILYQLEHTLAQDIRFDSRASKEWHMQKQGEGVQQPLRAVLFRTLMEELLKRAQLLKFDAPEDALIKGLRTRQILTTSNHWNFLGWDHNSKCLKPTKQDLLSSPQLHEMLQRMIQLSTQAHVFQKFAAMKPMPKEFPGDQQISIAWRLDISVRTPESSELCNLVNKLCGNGLTQLVAMRHRPTGLQRSPLANAIAQKLRR</sequence>
<protein>
    <submittedName>
        <fullName evidence="1">Uncharacterized protein</fullName>
    </submittedName>
</protein>
<dbReference type="Proteomes" id="UP001642484">
    <property type="component" value="Unassembled WGS sequence"/>
</dbReference>
<organism evidence="1 2">
    <name type="scientific">Durusdinium trenchii</name>
    <dbReference type="NCBI Taxonomy" id="1381693"/>
    <lineage>
        <taxon>Eukaryota</taxon>
        <taxon>Sar</taxon>
        <taxon>Alveolata</taxon>
        <taxon>Dinophyceae</taxon>
        <taxon>Suessiales</taxon>
        <taxon>Symbiodiniaceae</taxon>
        <taxon>Durusdinium</taxon>
    </lineage>
</organism>
<gene>
    <name evidence="1" type="ORF">CCMP2556_LOCUS50334</name>
</gene>
<keyword evidence="2" id="KW-1185">Reference proteome</keyword>
<dbReference type="EMBL" id="CAXAMN010027040">
    <property type="protein sequence ID" value="CAK9107930.1"/>
    <property type="molecule type" value="Genomic_DNA"/>
</dbReference>
<name>A0ABP0S6K9_9DINO</name>
<accession>A0ABP0S6K9</accession>
<reference evidence="1 2" key="1">
    <citation type="submission" date="2024-02" db="EMBL/GenBank/DDBJ databases">
        <authorList>
            <person name="Chen Y."/>
            <person name="Shah S."/>
            <person name="Dougan E. K."/>
            <person name="Thang M."/>
            <person name="Chan C."/>
        </authorList>
    </citation>
    <scope>NUCLEOTIDE SEQUENCE [LARGE SCALE GENOMIC DNA]</scope>
</reference>
<evidence type="ECO:0000313" key="2">
    <source>
        <dbReference type="Proteomes" id="UP001642484"/>
    </source>
</evidence>
<proteinExistence type="predicted"/>